<dbReference type="RefSeq" id="WP_022790774.1">
    <property type="nucleotide sequence ID" value="NZ_UHFX01000003.1"/>
</dbReference>
<dbReference type="Proteomes" id="UP000255523">
    <property type="component" value="Unassembled WGS sequence"/>
</dbReference>
<evidence type="ECO:0000256" key="2">
    <source>
        <dbReference type="ARBA" id="ARBA00023015"/>
    </source>
</evidence>
<keyword evidence="3" id="KW-0238">DNA-binding</keyword>
<dbReference type="SUPFAM" id="SSF46785">
    <property type="entry name" value="Winged helix' DNA-binding domain"/>
    <property type="match status" value="1"/>
</dbReference>
<dbReference type="Gene3D" id="1.10.10.10">
    <property type="entry name" value="Winged helix-like DNA-binding domain superfamily/Winged helix DNA-binding domain"/>
    <property type="match status" value="1"/>
</dbReference>
<organism evidence="5 6">
    <name type="scientific">Faecalicoccus pleomorphus</name>
    <dbReference type="NCBI Taxonomy" id="1323"/>
    <lineage>
        <taxon>Bacteria</taxon>
        <taxon>Bacillati</taxon>
        <taxon>Bacillota</taxon>
        <taxon>Erysipelotrichia</taxon>
        <taxon>Erysipelotrichales</taxon>
        <taxon>Erysipelotrichaceae</taxon>
        <taxon>Faecalicoccus</taxon>
    </lineage>
</organism>
<dbReference type="InterPro" id="IPR005650">
    <property type="entry name" value="BlaI_family"/>
</dbReference>
<dbReference type="Pfam" id="PF03965">
    <property type="entry name" value="Penicillinase_R"/>
    <property type="match status" value="1"/>
</dbReference>
<keyword evidence="4" id="KW-0804">Transcription</keyword>
<keyword evidence="6" id="KW-1185">Reference proteome</keyword>
<dbReference type="GO" id="GO:0003677">
    <property type="term" value="F:DNA binding"/>
    <property type="evidence" value="ECO:0007669"/>
    <property type="project" value="UniProtKB-KW"/>
</dbReference>
<evidence type="ECO:0000313" key="5">
    <source>
        <dbReference type="EMBL" id="SUO03323.1"/>
    </source>
</evidence>
<name>A0A380LJ80_9FIRM</name>
<comment type="similarity">
    <text evidence="1">Belongs to the BlaI transcriptional regulatory family.</text>
</comment>
<dbReference type="AlphaFoldDB" id="A0A380LJ80"/>
<protein>
    <submittedName>
        <fullName evidence="5">Copper transport operon or penicillinase transcription repressor</fullName>
    </submittedName>
</protein>
<evidence type="ECO:0000256" key="1">
    <source>
        <dbReference type="ARBA" id="ARBA00011046"/>
    </source>
</evidence>
<evidence type="ECO:0000256" key="3">
    <source>
        <dbReference type="ARBA" id="ARBA00023125"/>
    </source>
</evidence>
<keyword evidence="2" id="KW-0805">Transcription regulation</keyword>
<dbReference type="OrthoDB" id="2003001at2"/>
<proteinExistence type="inferred from homology"/>
<reference evidence="5 6" key="1">
    <citation type="submission" date="2018-06" db="EMBL/GenBank/DDBJ databases">
        <authorList>
            <consortium name="Pathogen Informatics"/>
            <person name="Doyle S."/>
        </authorList>
    </citation>
    <scope>NUCLEOTIDE SEQUENCE [LARGE SCALE GENOMIC DNA]</scope>
    <source>
        <strain evidence="5 6">NCTC11087</strain>
    </source>
</reference>
<gene>
    <name evidence="5" type="ORF">NCTC11087_00179</name>
</gene>
<evidence type="ECO:0000256" key="4">
    <source>
        <dbReference type="ARBA" id="ARBA00023163"/>
    </source>
</evidence>
<dbReference type="EMBL" id="UHFX01000003">
    <property type="protein sequence ID" value="SUO03323.1"/>
    <property type="molecule type" value="Genomic_DNA"/>
</dbReference>
<dbReference type="GeneID" id="77461178"/>
<dbReference type="GO" id="GO:0045892">
    <property type="term" value="P:negative regulation of DNA-templated transcription"/>
    <property type="evidence" value="ECO:0007669"/>
    <property type="project" value="InterPro"/>
</dbReference>
<sequence>MKERLSKRELDIMEVLWDANEPLSANDILNLIPDITMNTIQPNLKKLMKKGFIEVSGVGYTKNSITRQFVPLVSQSKYISKYLNQSALKDFAMMFVESSSSKEELQELRDLINEKCKELDK</sequence>
<dbReference type="InterPro" id="IPR036390">
    <property type="entry name" value="WH_DNA-bd_sf"/>
</dbReference>
<accession>A0A380LJ80</accession>
<dbReference type="InterPro" id="IPR036388">
    <property type="entry name" value="WH-like_DNA-bd_sf"/>
</dbReference>
<evidence type="ECO:0000313" key="6">
    <source>
        <dbReference type="Proteomes" id="UP000255523"/>
    </source>
</evidence>